<gene>
    <name evidence="7" type="ORF">EDC26_106155</name>
</gene>
<evidence type="ECO:0000256" key="3">
    <source>
        <dbReference type="ARBA" id="ARBA00022630"/>
    </source>
</evidence>
<dbReference type="InterPro" id="IPR004113">
    <property type="entry name" value="FAD-bd_oxidored_4_C"/>
</dbReference>
<dbReference type="PROSITE" id="PS51387">
    <property type="entry name" value="FAD_PCMH"/>
    <property type="match status" value="1"/>
</dbReference>
<dbReference type="Gene3D" id="3.30.43.10">
    <property type="entry name" value="Uridine Diphospho-n-acetylenolpyruvylglucosamine Reductase, domain 2"/>
    <property type="match status" value="1"/>
</dbReference>
<dbReference type="Gene3D" id="3.30.465.10">
    <property type="match status" value="1"/>
</dbReference>
<evidence type="ECO:0000313" key="8">
    <source>
        <dbReference type="Proteomes" id="UP000295525"/>
    </source>
</evidence>
<keyword evidence="8" id="KW-1185">Reference proteome</keyword>
<evidence type="ECO:0000256" key="2">
    <source>
        <dbReference type="ARBA" id="ARBA00008000"/>
    </source>
</evidence>
<dbReference type="InterPro" id="IPR006094">
    <property type="entry name" value="Oxid_FAD_bind_N"/>
</dbReference>
<dbReference type="PANTHER" id="PTHR43716">
    <property type="entry name" value="D-2-HYDROXYGLUTARATE DEHYDROGENASE, MITOCHONDRIAL"/>
    <property type="match status" value="1"/>
</dbReference>
<keyword evidence="4" id="KW-0274">FAD</keyword>
<keyword evidence="5" id="KW-0560">Oxidoreductase</keyword>
<dbReference type="InterPro" id="IPR016164">
    <property type="entry name" value="FAD-linked_Oxase-like_C"/>
</dbReference>
<dbReference type="GO" id="GO:0016491">
    <property type="term" value="F:oxidoreductase activity"/>
    <property type="evidence" value="ECO:0007669"/>
    <property type="project" value="UniProtKB-KW"/>
</dbReference>
<dbReference type="Gene3D" id="3.30.70.2740">
    <property type="match status" value="1"/>
</dbReference>
<sequence>MQNLSAIPTLEALSGLISCLRPGDDLERYLHDDSGVRCDGQPSLVFRPSTPGQVADIVRACHREDRALTIQGGRSGMAGGAIPDKDDVVISLELLDQVEEFDTVGGTITVQAGIVLENLCALVEAQGWYFPLDLGARGSCQIGGNVATNAGGNRVLRYGTMRELVLGLEVVLADGTVLSMMNKGLKNNTGLDLKHLFIGTEGTLGVITRVVLRLFPRPLRRYSALAAVNDFERITQVLKAARARLPELSSFEVMWREYLVAAGQVLKKTPPFEARYPIYILLETESGGSSQSASALEDFLGDLLERGQVVDVIIPQTQEQADSLWKFRGSIGEILRTMQPYLAFDIGIPLQSMQRFIDVVGARLSQAYPGARNLFFGHLGDGNLHLSTGPHAPGDLLAIEELVYGEVQCVGGSISAEHGIGRIKKPFLKYSRGASERLVMQQIKRVLDAQGGLNKHRVIDV</sequence>
<dbReference type="SUPFAM" id="SSF56176">
    <property type="entry name" value="FAD-binding/transporter-associated domain-like"/>
    <property type="match status" value="1"/>
</dbReference>
<evidence type="ECO:0000259" key="6">
    <source>
        <dbReference type="PROSITE" id="PS51387"/>
    </source>
</evidence>
<evidence type="ECO:0000256" key="1">
    <source>
        <dbReference type="ARBA" id="ARBA00001974"/>
    </source>
</evidence>
<keyword evidence="3" id="KW-0285">Flavoprotein</keyword>
<organism evidence="7 8">
    <name type="scientific">Paralcaligenes ureilyticus</name>
    <dbReference type="NCBI Taxonomy" id="627131"/>
    <lineage>
        <taxon>Bacteria</taxon>
        <taxon>Pseudomonadati</taxon>
        <taxon>Pseudomonadota</taxon>
        <taxon>Betaproteobacteria</taxon>
        <taxon>Burkholderiales</taxon>
        <taxon>Alcaligenaceae</taxon>
        <taxon>Paralcaligenes</taxon>
    </lineage>
</organism>
<dbReference type="PANTHER" id="PTHR43716:SF1">
    <property type="entry name" value="D-2-HYDROXYGLUTARATE DEHYDROGENASE, MITOCHONDRIAL"/>
    <property type="match status" value="1"/>
</dbReference>
<feature type="domain" description="FAD-binding PCMH-type" evidence="6">
    <location>
        <begin position="38"/>
        <end position="217"/>
    </location>
</feature>
<dbReference type="Pfam" id="PF02913">
    <property type="entry name" value="FAD-oxidase_C"/>
    <property type="match status" value="1"/>
</dbReference>
<evidence type="ECO:0000256" key="5">
    <source>
        <dbReference type="ARBA" id="ARBA00023002"/>
    </source>
</evidence>
<dbReference type="InterPro" id="IPR016166">
    <property type="entry name" value="FAD-bd_PCMH"/>
</dbReference>
<dbReference type="Proteomes" id="UP000295525">
    <property type="component" value="Unassembled WGS sequence"/>
</dbReference>
<accession>A0A4R3M2L4</accession>
<comment type="cofactor">
    <cofactor evidence="1">
        <name>FAD</name>
        <dbReference type="ChEBI" id="CHEBI:57692"/>
    </cofactor>
</comment>
<dbReference type="GO" id="GO:0071949">
    <property type="term" value="F:FAD binding"/>
    <property type="evidence" value="ECO:0007669"/>
    <property type="project" value="InterPro"/>
</dbReference>
<dbReference type="InterPro" id="IPR036318">
    <property type="entry name" value="FAD-bd_PCMH-like_sf"/>
</dbReference>
<dbReference type="SUPFAM" id="SSF55103">
    <property type="entry name" value="FAD-linked oxidases, C-terminal domain"/>
    <property type="match status" value="1"/>
</dbReference>
<dbReference type="AlphaFoldDB" id="A0A4R3M2L4"/>
<dbReference type="OrthoDB" id="8522822at2"/>
<dbReference type="Gene3D" id="1.10.45.10">
    <property type="entry name" value="Vanillyl-alcohol Oxidase, Chain A, domain 4"/>
    <property type="match status" value="1"/>
</dbReference>
<dbReference type="RefSeq" id="WP_132582204.1">
    <property type="nucleotide sequence ID" value="NZ_SMAJ01000006.1"/>
</dbReference>
<reference evidence="7 8" key="1">
    <citation type="submission" date="2019-03" db="EMBL/GenBank/DDBJ databases">
        <title>Genomic Encyclopedia of Type Strains, Phase IV (KMG-IV): sequencing the most valuable type-strain genomes for metagenomic binning, comparative biology and taxonomic classification.</title>
        <authorList>
            <person name="Goeker M."/>
        </authorList>
    </citation>
    <scope>NUCLEOTIDE SEQUENCE [LARGE SCALE GENOMIC DNA]</scope>
    <source>
        <strain evidence="7 8">DSM 24591</strain>
    </source>
</reference>
<protein>
    <submittedName>
        <fullName evidence="7">FAD/FMN-containing dehydrogenase</fullName>
    </submittedName>
</protein>
<dbReference type="InterPro" id="IPR051264">
    <property type="entry name" value="FAD-oxidored/transferase_4"/>
</dbReference>
<comment type="similarity">
    <text evidence="2">Belongs to the FAD-binding oxidoreductase/transferase type 4 family.</text>
</comment>
<evidence type="ECO:0000256" key="4">
    <source>
        <dbReference type="ARBA" id="ARBA00022827"/>
    </source>
</evidence>
<name>A0A4R3M2L4_9BURK</name>
<dbReference type="EMBL" id="SMAJ01000006">
    <property type="protein sequence ID" value="TCT07431.1"/>
    <property type="molecule type" value="Genomic_DNA"/>
</dbReference>
<dbReference type="InterPro" id="IPR016167">
    <property type="entry name" value="FAD-bd_PCMH_sub1"/>
</dbReference>
<evidence type="ECO:0000313" key="7">
    <source>
        <dbReference type="EMBL" id="TCT07431.1"/>
    </source>
</evidence>
<comment type="caution">
    <text evidence="7">The sequence shown here is derived from an EMBL/GenBank/DDBJ whole genome shotgun (WGS) entry which is preliminary data.</text>
</comment>
<dbReference type="InterPro" id="IPR016171">
    <property type="entry name" value="Vanillyl_alc_oxidase_C-sub2"/>
</dbReference>
<dbReference type="InterPro" id="IPR016169">
    <property type="entry name" value="FAD-bd_PCMH_sub2"/>
</dbReference>
<dbReference type="Gene3D" id="3.30.70.2190">
    <property type="match status" value="1"/>
</dbReference>
<dbReference type="FunFam" id="3.30.465.10:FF:000001">
    <property type="entry name" value="D-2-hydroxyglutarate dehydrogenase, mitochondrial"/>
    <property type="match status" value="1"/>
</dbReference>
<dbReference type="GO" id="GO:0022904">
    <property type="term" value="P:respiratory electron transport chain"/>
    <property type="evidence" value="ECO:0007669"/>
    <property type="project" value="TreeGrafter"/>
</dbReference>
<dbReference type="Pfam" id="PF01565">
    <property type="entry name" value="FAD_binding_4"/>
    <property type="match status" value="1"/>
</dbReference>
<proteinExistence type="inferred from homology"/>